<dbReference type="PANTHER" id="PTHR38659">
    <property type="entry name" value="METAL-DEPENDENT PHOSPHOHYDROLASE"/>
    <property type="match status" value="1"/>
</dbReference>
<feature type="domain" description="HD" evidence="1">
    <location>
        <begin position="20"/>
        <end position="96"/>
    </location>
</feature>
<sequence>MDREKALQLLSSHLKNENLLKHCLASEAIMRSIAKELSEDIEKWGLAGLLHDLDFEKTKDDPASHTLVSSRILEEHGIDDETIKAIKGHNAEALGINRESKLDFALAAAETITGLVIATALVYPDKKLKSVKPKSILKRMKEKAFAKSVNREIIKECEILGIPLERFIEISLKAMQEISHDLGL</sequence>
<evidence type="ECO:0000313" key="2">
    <source>
        <dbReference type="EMBL" id="ODS32707.1"/>
    </source>
</evidence>
<dbReference type="EMBL" id="MAYW01000051">
    <property type="protein sequence ID" value="ODS32707.1"/>
    <property type="molecule type" value="Genomic_DNA"/>
</dbReference>
<dbReference type="Proteomes" id="UP000094056">
    <property type="component" value="Unassembled WGS sequence"/>
</dbReference>
<dbReference type="SUPFAM" id="SSF109604">
    <property type="entry name" value="HD-domain/PDEase-like"/>
    <property type="match status" value="1"/>
</dbReference>
<dbReference type="Gene3D" id="1.10.3210.10">
    <property type="entry name" value="Hypothetical protein af1432"/>
    <property type="match status" value="1"/>
</dbReference>
<dbReference type="InterPro" id="IPR006674">
    <property type="entry name" value="HD_domain"/>
</dbReference>
<comment type="caution">
    <text evidence="2">The sequence shown here is derived from an EMBL/GenBank/DDBJ whole genome shotgun (WGS) entry which is preliminary data.</text>
</comment>
<proteinExistence type="predicted"/>
<evidence type="ECO:0000313" key="3">
    <source>
        <dbReference type="Proteomes" id="UP000094056"/>
    </source>
</evidence>
<dbReference type="InterPro" id="IPR006675">
    <property type="entry name" value="HDIG_dom"/>
</dbReference>
<protein>
    <submittedName>
        <fullName evidence="2">Ribonuclease Y</fullName>
    </submittedName>
</protein>
<organism evidence="2 3">
    <name type="scientific">Candidatus Scalindua rubra</name>
    <dbReference type="NCBI Taxonomy" id="1872076"/>
    <lineage>
        <taxon>Bacteria</taxon>
        <taxon>Pseudomonadati</taxon>
        <taxon>Planctomycetota</taxon>
        <taxon>Candidatus Brocadiia</taxon>
        <taxon>Candidatus Brocadiales</taxon>
        <taxon>Candidatus Scalinduaceae</taxon>
        <taxon>Candidatus Scalindua</taxon>
    </lineage>
</organism>
<accession>A0A1E3XAN3</accession>
<gene>
    <name evidence="2" type="primary">rny</name>
    <name evidence="2" type="ORF">SCARUB_02147</name>
</gene>
<name>A0A1E3XAN3_9BACT</name>
<dbReference type="Pfam" id="PF01966">
    <property type="entry name" value="HD"/>
    <property type="match status" value="1"/>
</dbReference>
<dbReference type="PANTHER" id="PTHR38659:SF1">
    <property type="entry name" value="METAL DEPENDENT PHOSPHOHYDROLASE"/>
    <property type="match status" value="1"/>
</dbReference>
<dbReference type="AlphaFoldDB" id="A0A1E3XAN3"/>
<evidence type="ECO:0000259" key="1">
    <source>
        <dbReference type="Pfam" id="PF01966"/>
    </source>
</evidence>
<dbReference type="NCBIfam" id="TIGR00277">
    <property type="entry name" value="HDIG"/>
    <property type="match status" value="1"/>
</dbReference>
<reference evidence="2 3" key="1">
    <citation type="submission" date="2016-07" db="EMBL/GenBank/DDBJ databases">
        <title>Draft genome of Scalindua rubra, obtained from a brine-seawater interface in the Red Sea, sheds light on salt adaptation in anammox bacteria.</title>
        <authorList>
            <person name="Speth D.R."/>
            <person name="Lagkouvardos I."/>
            <person name="Wang Y."/>
            <person name="Qian P.-Y."/>
            <person name="Dutilh B.E."/>
            <person name="Jetten M.S."/>
        </authorList>
    </citation>
    <scope>NUCLEOTIDE SEQUENCE [LARGE SCALE GENOMIC DNA]</scope>
    <source>
        <strain evidence="2">BSI-1</strain>
    </source>
</reference>